<organism evidence="1 2">
    <name type="scientific">Lasiodiplodia mahajangana</name>
    <dbReference type="NCBI Taxonomy" id="1108764"/>
    <lineage>
        <taxon>Eukaryota</taxon>
        <taxon>Fungi</taxon>
        <taxon>Dikarya</taxon>
        <taxon>Ascomycota</taxon>
        <taxon>Pezizomycotina</taxon>
        <taxon>Dothideomycetes</taxon>
        <taxon>Dothideomycetes incertae sedis</taxon>
        <taxon>Botryosphaeriales</taxon>
        <taxon>Botryosphaeriaceae</taxon>
        <taxon>Lasiodiplodia</taxon>
    </lineage>
</organism>
<name>A0ACC2JTL0_9PEZI</name>
<keyword evidence="2" id="KW-1185">Reference proteome</keyword>
<evidence type="ECO:0000313" key="1">
    <source>
        <dbReference type="EMBL" id="KAJ8130741.1"/>
    </source>
</evidence>
<proteinExistence type="predicted"/>
<gene>
    <name evidence="1" type="ORF">O1611_g2883</name>
</gene>
<comment type="caution">
    <text evidence="1">The sequence shown here is derived from an EMBL/GenBank/DDBJ whole genome shotgun (WGS) entry which is preliminary data.</text>
</comment>
<protein>
    <submittedName>
        <fullName evidence="1">Uncharacterized protein</fullName>
    </submittedName>
</protein>
<sequence length="501" mass="55894">MASRPGSSGTPHYATTVAWRTFQHSLGFTPLIGLLSSNASNRCAKLAASGAPRLGDNQGGAVVVDVVSVTFGVDDASSPERRSAFEERWNSLVAPATIEHGILRHTYSVWLENNASTFFQPTVEEAAAATNSATFIAFLAWDGAYYGSHRAEELCGNLQASFQSFHGIRPIISKKTVELIGQVQRERHHLPRQPAAPPLSLASIRRMDIPRRCSADLIGLRENARQALDRSINDARARTRLFPAPRCSFISQGELYEDNMPVVPEWRITRGPFQGCHLVDIVWIHLKPHTSRSRSIHIYNQLRNKIAVLPGFVKGFWACDVEHNAKIAVLTVWEDQHARTTALLEYRWIWDNFARSSAHLAAPLTSQVFPMVCAPFGLQLDTVEYIEVTCFHVPPGLLERQLFESAYAAFIRMTEPSPVAGIATACRGMDAGGWQPADATESLDSQLFTGVLVWASPAARIEWYEELFRLSRESYELFGHKLDALRLLTEDITARFLKLQR</sequence>
<accession>A0ACC2JTL0</accession>
<reference evidence="1" key="1">
    <citation type="submission" date="2022-12" db="EMBL/GenBank/DDBJ databases">
        <title>Genome Sequence of Lasiodiplodia mahajangana.</title>
        <authorList>
            <person name="Buettner E."/>
        </authorList>
    </citation>
    <scope>NUCLEOTIDE SEQUENCE</scope>
    <source>
        <strain evidence="1">VT137</strain>
    </source>
</reference>
<dbReference type="Proteomes" id="UP001153332">
    <property type="component" value="Unassembled WGS sequence"/>
</dbReference>
<dbReference type="EMBL" id="JAPUUL010000433">
    <property type="protein sequence ID" value="KAJ8130741.1"/>
    <property type="molecule type" value="Genomic_DNA"/>
</dbReference>
<evidence type="ECO:0000313" key="2">
    <source>
        <dbReference type="Proteomes" id="UP001153332"/>
    </source>
</evidence>